<keyword evidence="4" id="KW-1185">Reference proteome</keyword>
<evidence type="ECO:0000313" key="3">
    <source>
        <dbReference type="EMBL" id="GAA0480528.1"/>
    </source>
</evidence>
<dbReference type="RefSeq" id="WP_344094313.1">
    <property type="nucleotide sequence ID" value="NZ_BAAAHB010000066.1"/>
</dbReference>
<feature type="region of interest" description="Disordered" evidence="1">
    <location>
        <begin position="23"/>
        <end position="66"/>
    </location>
</feature>
<feature type="region of interest" description="Disordered" evidence="1">
    <location>
        <begin position="98"/>
        <end position="130"/>
    </location>
</feature>
<evidence type="ECO:0000256" key="2">
    <source>
        <dbReference type="SAM" id="SignalP"/>
    </source>
</evidence>
<dbReference type="PROSITE" id="PS51257">
    <property type="entry name" value="PROKAR_LIPOPROTEIN"/>
    <property type="match status" value="1"/>
</dbReference>
<dbReference type="EMBL" id="BAAAHB010000066">
    <property type="protein sequence ID" value="GAA0480528.1"/>
    <property type="molecule type" value="Genomic_DNA"/>
</dbReference>
<name>A0ABN1AN99_9ACTN</name>
<evidence type="ECO:0008006" key="5">
    <source>
        <dbReference type="Google" id="ProtNLM"/>
    </source>
</evidence>
<sequence length="201" mass="20104">MRISTAVAVCIAAALSLTACGGESKDESLESSATASPSAGGGGTKGEPLPLGKGMETVGSGGGGRLELTPSSVVYATKAAADKPARGLFAVVTVRDRPTSDTAAAETAPTNRGGWQWKAPDGTAVGQDDGNATSVSLAGFDASGPIAAGTVKWRARAFDITDAQRGGTLVYTDGEGATYEWKIPAQDSGSQVAELKKKLAG</sequence>
<keyword evidence="2" id="KW-0732">Signal</keyword>
<comment type="caution">
    <text evidence="3">The sequence shown here is derived from an EMBL/GenBank/DDBJ whole genome shotgun (WGS) entry which is preliminary data.</text>
</comment>
<feature type="signal peptide" evidence="2">
    <location>
        <begin position="1"/>
        <end position="21"/>
    </location>
</feature>
<gene>
    <name evidence="3" type="ORF">GCM10009544_48080</name>
</gene>
<evidence type="ECO:0000256" key="1">
    <source>
        <dbReference type="SAM" id="MobiDB-lite"/>
    </source>
</evidence>
<reference evidence="3 4" key="1">
    <citation type="journal article" date="2019" name="Int. J. Syst. Evol. Microbiol.">
        <title>The Global Catalogue of Microorganisms (GCM) 10K type strain sequencing project: providing services to taxonomists for standard genome sequencing and annotation.</title>
        <authorList>
            <consortium name="The Broad Institute Genomics Platform"/>
            <consortium name="The Broad Institute Genome Sequencing Center for Infectious Disease"/>
            <person name="Wu L."/>
            <person name="Ma J."/>
        </authorList>
    </citation>
    <scope>NUCLEOTIDE SEQUENCE [LARGE SCALE GENOMIC DNA]</scope>
    <source>
        <strain evidence="3 4">JCM 10649</strain>
    </source>
</reference>
<proteinExistence type="predicted"/>
<evidence type="ECO:0000313" key="4">
    <source>
        <dbReference type="Proteomes" id="UP001499895"/>
    </source>
</evidence>
<accession>A0ABN1AN99</accession>
<protein>
    <recommendedName>
        <fullName evidence="5">Lipoprotein</fullName>
    </recommendedName>
</protein>
<organism evidence="3 4">
    <name type="scientific">Streptomyces stramineus</name>
    <dbReference type="NCBI Taxonomy" id="173861"/>
    <lineage>
        <taxon>Bacteria</taxon>
        <taxon>Bacillati</taxon>
        <taxon>Actinomycetota</taxon>
        <taxon>Actinomycetes</taxon>
        <taxon>Kitasatosporales</taxon>
        <taxon>Streptomycetaceae</taxon>
        <taxon>Streptomyces</taxon>
    </lineage>
</organism>
<dbReference type="Proteomes" id="UP001499895">
    <property type="component" value="Unassembled WGS sequence"/>
</dbReference>
<feature type="chain" id="PRO_5047517199" description="Lipoprotein" evidence="2">
    <location>
        <begin position="22"/>
        <end position="201"/>
    </location>
</feature>